<comment type="caution">
    <text evidence="1">The sequence shown here is derived from an EMBL/GenBank/DDBJ whole genome shotgun (WGS) entry which is preliminary data.</text>
</comment>
<sequence>MDLDYMLRAGQFVFTVAVGLFSISSARKASSKADAEQLAGRLNGQDNRILVLEQRMNHLPDSEQLTELAGELADLAGDMKAIKVEIAGVTKALDPLARAVERMNEYLLNNK</sequence>
<name>A0A2I0CMV4_9PSED</name>
<evidence type="ECO:0000313" key="2">
    <source>
        <dbReference type="Proteomes" id="UP000242861"/>
    </source>
</evidence>
<organism evidence="1 2">
    <name type="scientific">Pseudomonas fluvialis</name>
    <dbReference type="NCBI Taxonomy" id="1793966"/>
    <lineage>
        <taxon>Bacteria</taxon>
        <taxon>Pseudomonadati</taxon>
        <taxon>Pseudomonadota</taxon>
        <taxon>Gammaproteobacteria</taxon>
        <taxon>Pseudomonadales</taxon>
        <taxon>Pseudomonadaceae</taxon>
        <taxon>Pseudomonas</taxon>
    </lineage>
</organism>
<dbReference type="EMBL" id="PIYS01000027">
    <property type="protein sequence ID" value="PKF70432.1"/>
    <property type="molecule type" value="Genomic_DNA"/>
</dbReference>
<dbReference type="Pfam" id="PF10805">
    <property type="entry name" value="DUF2730"/>
    <property type="match status" value="1"/>
</dbReference>
<dbReference type="InterPro" id="IPR020269">
    <property type="entry name" value="Phage_Mu_Releasin"/>
</dbReference>
<accession>A0A2I0CMV4</accession>
<gene>
    <name evidence="1" type="ORF">CW360_14130</name>
</gene>
<dbReference type="Proteomes" id="UP000242861">
    <property type="component" value="Unassembled WGS sequence"/>
</dbReference>
<dbReference type="AlphaFoldDB" id="A0A2I0CMV4"/>
<evidence type="ECO:0000313" key="1">
    <source>
        <dbReference type="EMBL" id="PKF70432.1"/>
    </source>
</evidence>
<reference evidence="2" key="1">
    <citation type="submission" date="2017-12" db="EMBL/GenBank/DDBJ databases">
        <authorList>
            <person name="Yu X.-Y."/>
        </authorList>
    </citation>
    <scope>NUCLEOTIDE SEQUENCE [LARGE SCALE GENOMIC DNA]</scope>
    <source>
        <strain evidence="2">ZYSR67-Z</strain>
    </source>
</reference>
<protein>
    <submittedName>
        <fullName evidence="1">DUF2730 domain-containing protein</fullName>
    </submittedName>
</protein>
<dbReference type="RefSeq" id="WP_101194145.1">
    <property type="nucleotide sequence ID" value="NZ_PIYS01000027.1"/>
</dbReference>
<proteinExistence type="predicted"/>